<feature type="compositionally biased region" description="Basic and acidic residues" evidence="8">
    <location>
        <begin position="7"/>
        <end position="18"/>
    </location>
</feature>
<feature type="transmembrane region" description="Helical" evidence="9">
    <location>
        <begin position="182"/>
        <end position="204"/>
    </location>
</feature>
<keyword evidence="4" id="KW-0547">Nucleotide-binding</keyword>
<accession>A0A5S3PV59</accession>
<evidence type="ECO:0000256" key="9">
    <source>
        <dbReference type="SAM" id="Phobius"/>
    </source>
</evidence>
<feature type="transmembrane region" description="Helical" evidence="9">
    <location>
        <begin position="61"/>
        <end position="81"/>
    </location>
</feature>
<feature type="region of interest" description="Disordered" evidence="8">
    <location>
        <begin position="1"/>
        <end position="32"/>
    </location>
</feature>
<proteinExistence type="predicted"/>
<evidence type="ECO:0000256" key="7">
    <source>
        <dbReference type="ARBA" id="ARBA00023136"/>
    </source>
</evidence>
<dbReference type="InterPro" id="IPR043760">
    <property type="entry name" value="PycTM_dom"/>
</dbReference>
<evidence type="ECO:0000313" key="11">
    <source>
        <dbReference type="EMBL" id="TMM56828.1"/>
    </source>
</evidence>
<organism evidence="11 12">
    <name type="scientific">Maribacter algarum</name>
    <name type="common">ex Zhang et al. 2020</name>
    <dbReference type="NCBI Taxonomy" id="2578118"/>
    <lineage>
        <taxon>Bacteria</taxon>
        <taxon>Pseudomonadati</taxon>
        <taxon>Bacteroidota</taxon>
        <taxon>Flavobacteriia</taxon>
        <taxon>Flavobacteriales</taxon>
        <taxon>Flavobacteriaceae</taxon>
        <taxon>Maribacter</taxon>
    </lineage>
</organism>
<evidence type="ECO:0000256" key="3">
    <source>
        <dbReference type="ARBA" id="ARBA00022692"/>
    </source>
</evidence>
<evidence type="ECO:0000256" key="8">
    <source>
        <dbReference type="SAM" id="MobiDB-lite"/>
    </source>
</evidence>
<evidence type="ECO:0000313" key="12">
    <source>
        <dbReference type="Proteomes" id="UP000310314"/>
    </source>
</evidence>
<keyword evidence="6" id="KW-0051">Antiviral defense</keyword>
<dbReference type="OrthoDB" id="1119545at2"/>
<comment type="caution">
    <text evidence="11">The sequence shown here is derived from an EMBL/GenBank/DDBJ whole genome shotgun (WGS) entry which is preliminary data.</text>
</comment>
<gene>
    <name evidence="11" type="ORF">FEE95_10020</name>
</gene>
<keyword evidence="3 9" id="KW-0812">Transmembrane</keyword>
<name>A0A5S3PV59_9FLAO</name>
<dbReference type="Pfam" id="PF18967">
    <property type="entry name" value="PycTM"/>
    <property type="match status" value="1"/>
</dbReference>
<evidence type="ECO:0000256" key="1">
    <source>
        <dbReference type="ARBA" id="ARBA00004236"/>
    </source>
</evidence>
<keyword evidence="12" id="KW-1185">Reference proteome</keyword>
<evidence type="ECO:0000256" key="5">
    <source>
        <dbReference type="ARBA" id="ARBA00022989"/>
    </source>
</evidence>
<evidence type="ECO:0000256" key="2">
    <source>
        <dbReference type="ARBA" id="ARBA00022475"/>
    </source>
</evidence>
<feature type="transmembrane region" description="Helical" evidence="9">
    <location>
        <begin position="93"/>
        <end position="119"/>
    </location>
</feature>
<reference evidence="11 12" key="1">
    <citation type="submission" date="2019-05" db="EMBL/GenBank/DDBJ databases">
        <authorList>
            <person name="Zhang J.-Y."/>
            <person name="Feg X."/>
            <person name="Du Z.-J."/>
        </authorList>
    </citation>
    <scope>NUCLEOTIDE SEQUENCE [LARGE SCALE GENOMIC DNA]</scope>
    <source>
        <strain evidence="11 12">RZ26</strain>
    </source>
</reference>
<keyword evidence="5 9" id="KW-1133">Transmembrane helix</keyword>
<dbReference type="AlphaFoldDB" id="A0A5S3PV59"/>
<comment type="subcellular location">
    <subcellularLocation>
        <location evidence="1">Cell membrane</location>
    </subcellularLocation>
</comment>
<evidence type="ECO:0000256" key="4">
    <source>
        <dbReference type="ARBA" id="ARBA00022741"/>
    </source>
</evidence>
<sequence>MNNENQHLNDKDPDELISKAENNSGKDLYDTKKEPRKSMGVYLKNQNRLIMSSIAIADKKAAILIRINTAIISALIVFESYFEGNSSFNNQIIPILIIGLSISLIFAILAAKPFSFIMYKVFNKIIKKKYPNLEENNFMIFEVPEFEKYELSMQKVLKSQNLQIGNLTRFNYFMSKSISRNYLQLEIAYTAFLITFLIVTIFYISSNYF</sequence>
<evidence type="ECO:0000259" key="10">
    <source>
        <dbReference type="Pfam" id="PF18967"/>
    </source>
</evidence>
<feature type="domain" description="Pycsar effector protein" evidence="10">
    <location>
        <begin position="48"/>
        <end position="203"/>
    </location>
</feature>
<dbReference type="RefSeq" id="WP_138657812.1">
    <property type="nucleotide sequence ID" value="NZ_VATY01000002.1"/>
</dbReference>
<keyword evidence="7 9" id="KW-0472">Membrane</keyword>
<dbReference type="EMBL" id="VATY01000002">
    <property type="protein sequence ID" value="TMM56828.1"/>
    <property type="molecule type" value="Genomic_DNA"/>
</dbReference>
<protein>
    <recommendedName>
        <fullName evidence="10">Pycsar effector protein domain-containing protein</fullName>
    </recommendedName>
</protein>
<keyword evidence="2" id="KW-1003">Cell membrane</keyword>
<dbReference type="Proteomes" id="UP000310314">
    <property type="component" value="Unassembled WGS sequence"/>
</dbReference>
<evidence type="ECO:0000256" key="6">
    <source>
        <dbReference type="ARBA" id="ARBA00023118"/>
    </source>
</evidence>